<dbReference type="InterPro" id="IPR036388">
    <property type="entry name" value="WH-like_DNA-bd_sf"/>
</dbReference>
<dbReference type="EMBL" id="BSTX01000002">
    <property type="protein sequence ID" value="GLZ79075.1"/>
    <property type="molecule type" value="Genomic_DNA"/>
</dbReference>
<proteinExistence type="predicted"/>
<dbReference type="SMART" id="SM00421">
    <property type="entry name" value="HTH_LUXR"/>
    <property type="match status" value="1"/>
</dbReference>
<dbReference type="SUPFAM" id="SSF46894">
    <property type="entry name" value="C-terminal effector domain of the bipartite response regulators"/>
    <property type="match status" value="1"/>
</dbReference>
<sequence>MSPIHEHEREYRSGLGQKTAETGTDRLEETLIRAHGFLEEALRVSRRARRRPDTRVEQCPRDWWDAAASLTAETEGEYVLAVSGATAHTSARLTAHLRAVGELAARGVRVRHLVSARALSQDALRRHAEAAAALGAEVRVGRRGVHDAVIADRRAAVVWGSTARSGEQCLVIRGTVILEGLRRSLNAVWDTATCLPTYQRWYGEDADALAVTIVGMLSAGHKDDTAARRLGMSVRTYRRHVAEILRKLGAESRFQAGARAAQLGLLPGG</sequence>
<keyword evidence="1" id="KW-0805">Transcription regulation</keyword>
<reference evidence="6" key="1">
    <citation type="submission" date="2023-03" db="EMBL/GenBank/DDBJ databases">
        <title>Actinorhabdospora filicis NBRC 111898.</title>
        <authorList>
            <person name="Ichikawa N."/>
            <person name="Sato H."/>
            <person name="Tonouchi N."/>
        </authorList>
    </citation>
    <scope>NUCLEOTIDE SEQUENCE</scope>
    <source>
        <strain evidence="6">NBRC 111898</strain>
    </source>
</reference>
<dbReference type="Proteomes" id="UP001165079">
    <property type="component" value="Unassembled WGS sequence"/>
</dbReference>
<evidence type="ECO:0000313" key="7">
    <source>
        <dbReference type="Proteomes" id="UP001165079"/>
    </source>
</evidence>
<gene>
    <name evidence="6" type="ORF">Afil01_38820</name>
</gene>
<dbReference type="GO" id="GO:0006355">
    <property type="term" value="P:regulation of DNA-templated transcription"/>
    <property type="evidence" value="ECO:0007669"/>
    <property type="project" value="InterPro"/>
</dbReference>
<dbReference type="PANTHER" id="PTHR43214">
    <property type="entry name" value="TWO-COMPONENT RESPONSE REGULATOR"/>
    <property type="match status" value="1"/>
</dbReference>
<evidence type="ECO:0000256" key="3">
    <source>
        <dbReference type="ARBA" id="ARBA00023163"/>
    </source>
</evidence>
<feature type="region of interest" description="Disordered" evidence="4">
    <location>
        <begin position="1"/>
        <end position="23"/>
    </location>
</feature>
<evidence type="ECO:0000259" key="5">
    <source>
        <dbReference type="SMART" id="SM00421"/>
    </source>
</evidence>
<evidence type="ECO:0000256" key="2">
    <source>
        <dbReference type="ARBA" id="ARBA00023125"/>
    </source>
</evidence>
<dbReference type="AlphaFoldDB" id="A0A9W6SLB9"/>
<name>A0A9W6SLB9_9ACTN</name>
<dbReference type="Gene3D" id="1.10.10.10">
    <property type="entry name" value="Winged helix-like DNA-binding domain superfamily/Winged helix DNA-binding domain"/>
    <property type="match status" value="1"/>
</dbReference>
<dbReference type="GO" id="GO:0003677">
    <property type="term" value="F:DNA binding"/>
    <property type="evidence" value="ECO:0007669"/>
    <property type="project" value="UniProtKB-KW"/>
</dbReference>
<organism evidence="6 7">
    <name type="scientific">Actinorhabdospora filicis</name>
    <dbReference type="NCBI Taxonomy" id="1785913"/>
    <lineage>
        <taxon>Bacteria</taxon>
        <taxon>Bacillati</taxon>
        <taxon>Actinomycetota</taxon>
        <taxon>Actinomycetes</taxon>
        <taxon>Micromonosporales</taxon>
        <taxon>Micromonosporaceae</taxon>
        <taxon>Actinorhabdospora</taxon>
    </lineage>
</organism>
<evidence type="ECO:0000256" key="4">
    <source>
        <dbReference type="SAM" id="MobiDB-lite"/>
    </source>
</evidence>
<comment type="caution">
    <text evidence="6">The sequence shown here is derived from an EMBL/GenBank/DDBJ whole genome shotgun (WGS) entry which is preliminary data.</text>
</comment>
<keyword evidence="7" id="KW-1185">Reference proteome</keyword>
<dbReference type="RefSeq" id="WP_285664206.1">
    <property type="nucleotide sequence ID" value="NZ_BSTX01000002.1"/>
</dbReference>
<keyword evidence="3" id="KW-0804">Transcription</keyword>
<feature type="domain" description="HTH luxR-type" evidence="5">
    <location>
        <begin position="206"/>
        <end position="260"/>
    </location>
</feature>
<dbReference type="InterPro" id="IPR016032">
    <property type="entry name" value="Sig_transdc_resp-reg_C-effctor"/>
</dbReference>
<evidence type="ECO:0000313" key="6">
    <source>
        <dbReference type="EMBL" id="GLZ79075.1"/>
    </source>
</evidence>
<feature type="compositionally biased region" description="Basic and acidic residues" evidence="4">
    <location>
        <begin position="1"/>
        <end position="12"/>
    </location>
</feature>
<accession>A0A9W6SLB9</accession>
<dbReference type="PANTHER" id="PTHR43214:SF24">
    <property type="entry name" value="TRANSCRIPTIONAL REGULATORY PROTEIN NARL-RELATED"/>
    <property type="match status" value="1"/>
</dbReference>
<dbReference type="InterPro" id="IPR039420">
    <property type="entry name" value="WalR-like"/>
</dbReference>
<evidence type="ECO:0000256" key="1">
    <source>
        <dbReference type="ARBA" id="ARBA00023015"/>
    </source>
</evidence>
<dbReference type="InterPro" id="IPR000792">
    <property type="entry name" value="Tscrpt_reg_LuxR_C"/>
</dbReference>
<keyword evidence="2" id="KW-0238">DNA-binding</keyword>
<protein>
    <recommendedName>
        <fullName evidence="5">HTH luxR-type domain-containing protein</fullName>
    </recommendedName>
</protein>